<evidence type="ECO:0000256" key="4">
    <source>
        <dbReference type="SAM" id="Phobius"/>
    </source>
</evidence>
<dbReference type="GO" id="GO:0016020">
    <property type="term" value="C:membrane"/>
    <property type="evidence" value="ECO:0007669"/>
    <property type="project" value="UniProtKB-SubCell"/>
</dbReference>
<evidence type="ECO:0000256" key="2">
    <source>
        <dbReference type="ARBA" id="ARBA00022692"/>
    </source>
</evidence>
<evidence type="ECO:0000259" key="6">
    <source>
        <dbReference type="Pfam" id="PF02790"/>
    </source>
</evidence>
<keyword evidence="2 4" id="KW-0812">Transmembrane</keyword>
<accession>A0A011PQ54</accession>
<dbReference type="STRING" id="1454003.AW10_02617"/>
<feature type="domain" description="Cytochrome oxidase subunit II transmembrane region profile" evidence="6">
    <location>
        <begin position="46"/>
        <end position="107"/>
    </location>
</feature>
<feature type="transmembrane region" description="Helical" evidence="4">
    <location>
        <begin position="48"/>
        <end position="72"/>
    </location>
</feature>
<dbReference type="Proteomes" id="UP000021816">
    <property type="component" value="Unassembled WGS sequence"/>
</dbReference>
<dbReference type="EMBL" id="JEMX01000061">
    <property type="protein sequence ID" value="EXI78975.1"/>
    <property type="molecule type" value="Genomic_DNA"/>
</dbReference>
<keyword evidence="5" id="KW-0732">Signal</keyword>
<dbReference type="Gene3D" id="1.10.287.90">
    <property type="match status" value="1"/>
</dbReference>
<proteinExistence type="predicted"/>
<sequence length="118" mass="12999">MKMLDRFCLRAKVFWSGLLTAAAPALVCADPTASTAFATTAGREPLAIHGYFMVFITVLFMVIFAITIYSMAKHRKGSDDQASRFSGPTGTVQWLWAMVPFAILLFVDYVLISLHFAG</sequence>
<evidence type="ECO:0000256" key="1">
    <source>
        <dbReference type="ARBA" id="ARBA00004141"/>
    </source>
</evidence>
<dbReference type="InterPro" id="IPR036257">
    <property type="entry name" value="Cyt_c_oxidase_su2_TM_sf"/>
</dbReference>
<name>A0A011PQ54_9PROT</name>
<evidence type="ECO:0000313" key="7">
    <source>
        <dbReference type="EMBL" id="EXI78975.1"/>
    </source>
</evidence>
<dbReference type="Pfam" id="PF02790">
    <property type="entry name" value="COX2_TM"/>
    <property type="match status" value="1"/>
</dbReference>
<reference evidence="7 8" key="1">
    <citation type="submission" date="2014-02" db="EMBL/GenBank/DDBJ databases">
        <title>Expanding our view of genomic diversity in Candidatus Accumulibacter clades.</title>
        <authorList>
            <person name="Skennerton C.T."/>
            <person name="Barr J.J."/>
            <person name="Slater F.R."/>
            <person name="Bond P.L."/>
            <person name="Tyson G.W."/>
        </authorList>
    </citation>
    <scope>NUCLEOTIDE SEQUENCE [LARGE SCALE GENOMIC DNA]</scope>
    <source>
        <strain evidence="8">BA-92</strain>
    </source>
</reference>
<comment type="caution">
    <text evidence="7">The sequence shown here is derived from an EMBL/GenBank/DDBJ whole genome shotgun (WGS) entry which is preliminary data.</text>
</comment>
<feature type="signal peptide" evidence="5">
    <location>
        <begin position="1"/>
        <end position="29"/>
    </location>
</feature>
<gene>
    <name evidence="7" type="ORF">AW10_02617</name>
</gene>
<protein>
    <recommendedName>
        <fullName evidence="6">Cytochrome oxidase subunit II transmembrane region profile domain-containing protein</fullName>
    </recommendedName>
</protein>
<dbReference type="InterPro" id="IPR011759">
    <property type="entry name" value="Cyt_c_oxidase_su2_TM_dom"/>
</dbReference>
<dbReference type="SUPFAM" id="SSF81464">
    <property type="entry name" value="Cytochrome c oxidase subunit II-like, transmembrane region"/>
    <property type="match status" value="1"/>
</dbReference>
<evidence type="ECO:0000256" key="5">
    <source>
        <dbReference type="SAM" id="SignalP"/>
    </source>
</evidence>
<dbReference type="PATRIC" id="fig|1454003.3.peg.2669"/>
<comment type="subcellular location">
    <subcellularLocation>
        <location evidence="1">Membrane</location>
        <topology evidence="1">Multi-pass membrane protein</topology>
    </subcellularLocation>
</comment>
<organism evidence="7 8">
    <name type="scientific">Candidatus Accumulibacter appositus</name>
    <dbReference type="NCBI Taxonomy" id="1454003"/>
    <lineage>
        <taxon>Bacteria</taxon>
        <taxon>Pseudomonadati</taxon>
        <taxon>Pseudomonadota</taxon>
        <taxon>Betaproteobacteria</taxon>
        <taxon>Candidatus Accumulibacter</taxon>
    </lineage>
</organism>
<feature type="chain" id="PRO_5001461433" description="Cytochrome oxidase subunit II transmembrane region profile domain-containing protein" evidence="5">
    <location>
        <begin position="30"/>
        <end position="118"/>
    </location>
</feature>
<keyword evidence="4" id="KW-1133">Transmembrane helix</keyword>
<dbReference type="GO" id="GO:0022900">
    <property type="term" value="P:electron transport chain"/>
    <property type="evidence" value="ECO:0007669"/>
    <property type="project" value="InterPro"/>
</dbReference>
<evidence type="ECO:0000256" key="3">
    <source>
        <dbReference type="ARBA" id="ARBA00023136"/>
    </source>
</evidence>
<keyword evidence="3 4" id="KW-0472">Membrane</keyword>
<dbReference type="AlphaFoldDB" id="A0A011PQ54"/>
<evidence type="ECO:0000313" key="8">
    <source>
        <dbReference type="Proteomes" id="UP000021816"/>
    </source>
</evidence>
<feature type="transmembrane region" description="Helical" evidence="4">
    <location>
        <begin position="93"/>
        <end position="117"/>
    </location>
</feature>